<organism evidence="1 2">
    <name type="scientific">Candidatus Limenecus avicola</name>
    <dbReference type="NCBI Taxonomy" id="2840847"/>
    <lineage>
        <taxon>Bacteria</taxon>
        <taxon>Bacillati</taxon>
        <taxon>Bacillota</taxon>
        <taxon>Clostridia</taxon>
        <taxon>Eubacteriales</taxon>
        <taxon>Clostridiaceae</taxon>
        <taxon>Clostridiaceae incertae sedis</taxon>
        <taxon>Candidatus Limenecus</taxon>
    </lineage>
</organism>
<name>A0A9D1N1V6_9CLOT</name>
<protein>
    <submittedName>
        <fullName evidence="1">Uncharacterized protein</fullName>
    </submittedName>
</protein>
<proteinExistence type="predicted"/>
<sequence>MNTTLHIKLLSDELAEKVALMREQGFHVPTLVRNFLTNYPLEQNKERIA</sequence>
<reference evidence="1" key="2">
    <citation type="journal article" date="2021" name="PeerJ">
        <title>Extensive microbial diversity within the chicken gut microbiome revealed by metagenomics and culture.</title>
        <authorList>
            <person name="Gilroy R."/>
            <person name="Ravi A."/>
            <person name="Getino M."/>
            <person name="Pursley I."/>
            <person name="Horton D.L."/>
            <person name="Alikhan N.F."/>
            <person name="Baker D."/>
            <person name="Gharbi K."/>
            <person name="Hall N."/>
            <person name="Watson M."/>
            <person name="Adriaenssens E.M."/>
            <person name="Foster-Nyarko E."/>
            <person name="Jarju S."/>
            <person name="Secka A."/>
            <person name="Antonio M."/>
            <person name="Oren A."/>
            <person name="Chaudhuri R.R."/>
            <person name="La Ragione R."/>
            <person name="Hildebrand F."/>
            <person name="Pallen M.J."/>
        </authorList>
    </citation>
    <scope>NUCLEOTIDE SEQUENCE</scope>
    <source>
        <strain evidence="1">CHK154-7741</strain>
    </source>
</reference>
<dbReference type="AlphaFoldDB" id="A0A9D1N1V6"/>
<gene>
    <name evidence="1" type="ORF">IAD26_08395</name>
</gene>
<evidence type="ECO:0000313" key="2">
    <source>
        <dbReference type="Proteomes" id="UP000886748"/>
    </source>
</evidence>
<accession>A0A9D1N1V6</accession>
<comment type="caution">
    <text evidence="1">The sequence shown here is derived from an EMBL/GenBank/DDBJ whole genome shotgun (WGS) entry which is preliminary data.</text>
</comment>
<dbReference type="EMBL" id="DVOD01000060">
    <property type="protein sequence ID" value="HIU93136.1"/>
    <property type="molecule type" value="Genomic_DNA"/>
</dbReference>
<evidence type="ECO:0000313" key="1">
    <source>
        <dbReference type="EMBL" id="HIU93136.1"/>
    </source>
</evidence>
<dbReference type="Proteomes" id="UP000886748">
    <property type="component" value="Unassembled WGS sequence"/>
</dbReference>
<reference evidence="1" key="1">
    <citation type="submission" date="2020-10" db="EMBL/GenBank/DDBJ databases">
        <authorList>
            <person name="Gilroy R."/>
        </authorList>
    </citation>
    <scope>NUCLEOTIDE SEQUENCE</scope>
    <source>
        <strain evidence="1">CHK154-7741</strain>
    </source>
</reference>